<dbReference type="PIRSF" id="PIRSF015601">
    <property type="entry name" value="MTase_slr0722"/>
    <property type="match status" value="1"/>
</dbReference>
<dbReference type="SUPFAM" id="SSF88697">
    <property type="entry name" value="PUA domain-like"/>
    <property type="match status" value="1"/>
</dbReference>
<dbReference type="Gene3D" id="3.40.1280.10">
    <property type="match status" value="1"/>
</dbReference>
<evidence type="ECO:0000256" key="3">
    <source>
        <dbReference type="ARBA" id="ARBA00022490"/>
    </source>
</evidence>
<evidence type="ECO:0000256" key="6">
    <source>
        <dbReference type="ARBA" id="ARBA00022679"/>
    </source>
</evidence>
<evidence type="ECO:0000256" key="10">
    <source>
        <dbReference type="PIRNR" id="PIRNR015601"/>
    </source>
</evidence>
<evidence type="ECO:0000256" key="1">
    <source>
        <dbReference type="ARBA" id="ARBA00004496"/>
    </source>
</evidence>
<keyword evidence="7 10" id="KW-0949">S-adenosyl-L-methionine</keyword>
<accession>D1PYC5</accession>
<dbReference type="InterPro" id="IPR029026">
    <property type="entry name" value="tRNA_m1G_MTases_N"/>
</dbReference>
<dbReference type="NCBIfam" id="TIGR00046">
    <property type="entry name" value="RsmE family RNA methyltransferase"/>
    <property type="match status" value="1"/>
</dbReference>
<evidence type="ECO:0000256" key="4">
    <source>
        <dbReference type="ARBA" id="ARBA00022552"/>
    </source>
</evidence>
<dbReference type="Gene3D" id="2.40.240.20">
    <property type="entry name" value="Hypothetical PUA domain-like, domain 1"/>
    <property type="match status" value="1"/>
</dbReference>
<dbReference type="OrthoDB" id="9815641at2"/>
<evidence type="ECO:0000256" key="2">
    <source>
        <dbReference type="ARBA" id="ARBA00005528"/>
    </source>
</evidence>
<dbReference type="AlphaFoldDB" id="D1PYC5"/>
<comment type="function">
    <text evidence="8 10">Specifically methylates the N3 position of the uracil ring of uridine 1498 (m3U1498) in 16S rRNA. Acts on the fully assembled 30S ribosomal subunit.</text>
</comment>
<dbReference type="Pfam" id="PF20260">
    <property type="entry name" value="PUA_4"/>
    <property type="match status" value="1"/>
</dbReference>
<dbReference type="PANTHER" id="PTHR30027">
    <property type="entry name" value="RIBOSOMAL RNA SMALL SUBUNIT METHYLTRANSFERASE E"/>
    <property type="match status" value="1"/>
</dbReference>
<proteinExistence type="inferred from homology"/>
<keyword evidence="14" id="KW-1185">Reference proteome</keyword>
<comment type="caution">
    <text evidence="13">The sequence shown here is derived from an EMBL/GenBank/DDBJ whole genome shotgun (WGS) entry which is preliminary data.</text>
</comment>
<evidence type="ECO:0000256" key="8">
    <source>
        <dbReference type="ARBA" id="ARBA00025699"/>
    </source>
</evidence>
<organism evidence="13 14">
    <name type="scientific">Hallella bergensis DSM 17361</name>
    <dbReference type="NCBI Taxonomy" id="585502"/>
    <lineage>
        <taxon>Bacteria</taxon>
        <taxon>Pseudomonadati</taxon>
        <taxon>Bacteroidota</taxon>
        <taxon>Bacteroidia</taxon>
        <taxon>Bacteroidales</taxon>
        <taxon>Prevotellaceae</taxon>
        <taxon>Hallella</taxon>
    </lineage>
</organism>
<sequence length="241" mass="27867">MKEIRYFYSPNASDLTELPSDEAQHAIRVLRLQVGDDIYLMDGQGMFYHAEVTLSVGKHCSYIIKEELPQTKTWLGRIHLAIAPTKMMDRMEWMLEKATEIGVDEVTMLLCQFSERKKIRTDRLDKIIVSAMKQSRKAWKPRLNDLTQFKDFIVQSRRGRKFIAHCYHDIEKVDLFEELQQVPQDEEITVLVGPEGDFSIDEVHFALEHGYESIALGSSRLRTETAGLMAVTMGQLSKRKL</sequence>
<evidence type="ECO:0000256" key="5">
    <source>
        <dbReference type="ARBA" id="ARBA00022603"/>
    </source>
</evidence>
<keyword evidence="3 10" id="KW-0963">Cytoplasm</keyword>
<evidence type="ECO:0000313" key="13">
    <source>
        <dbReference type="EMBL" id="EFA43590.1"/>
    </source>
</evidence>
<dbReference type="RefSeq" id="WP_007174063.1">
    <property type="nucleotide sequence ID" value="NZ_GG704781.1"/>
</dbReference>
<gene>
    <name evidence="13" type="ORF">HMPREF0645_1960</name>
</gene>
<dbReference type="GO" id="GO:0005737">
    <property type="term" value="C:cytoplasm"/>
    <property type="evidence" value="ECO:0007669"/>
    <property type="project" value="UniProtKB-SubCell"/>
</dbReference>
<dbReference type="SUPFAM" id="SSF75217">
    <property type="entry name" value="alpha/beta knot"/>
    <property type="match status" value="1"/>
</dbReference>
<feature type="domain" description="Ribosomal RNA small subunit methyltransferase E methyltransferase" evidence="11">
    <location>
        <begin position="77"/>
        <end position="232"/>
    </location>
</feature>
<protein>
    <recommendedName>
        <fullName evidence="10">Ribosomal RNA small subunit methyltransferase E</fullName>
        <ecNumber evidence="10">2.1.1.193</ecNumber>
    </recommendedName>
</protein>
<keyword evidence="6 10" id="KW-0808">Transferase</keyword>
<dbReference type="NCBIfam" id="NF008702">
    <property type="entry name" value="PRK11713.6-1"/>
    <property type="match status" value="1"/>
</dbReference>
<evidence type="ECO:0000256" key="7">
    <source>
        <dbReference type="ARBA" id="ARBA00022691"/>
    </source>
</evidence>
<name>D1PYC5_9BACT</name>
<dbReference type="InterPro" id="IPR006700">
    <property type="entry name" value="RsmE"/>
</dbReference>
<evidence type="ECO:0000313" key="14">
    <source>
        <dbReference type="Proteomes" id="UP000003160"/>
    </source>
</evidence>
<keyword evidence="5 10" id="KW-0489">Methyltransferase</keyword>
<dbReference type="GO" id="GO:0070475">
    <property type="term" value="P:rRNA base methylation"/>
    <property type="evidence" value="ECO:0007669"/>
    <property type="project" value="TreeGrafter"/>
</dbReference>
<dbReference type="Proteomes" id="UP000003160">
    <property type="component" value="Unassembled WGS sequence"/>
</dbReference>
<evidence type="ECO:0000259" key="11">
    <source>
        <dbReference type="Pfam" id="PF04452"/>
    </source>
</evidence>
<dbReference type="eggNOG" id="COG1385">
    <property type="taxonomic scope" value="Bacteria"/>
</dbReference>
<dbReference type="PANTHER" id="PTHR30027:SF3">
    <property type="entry name" value="16S RRNA (URACIL(1498)-N(3))-METHYLTRANSFERASE"/>
    <property type="match status" value="1"/>
</dbReference>
<dbReference type="HOGENOM" id="CLU_067442_4_1_10"/>
<dbReference type="EMBL" id="ACKS01000077">
    <property type="protein sequence ID" value="EFA43590.1"/>
    <property type="molecule type" value="Genomic_DNA"/>
</dbReference>
<evidence type="ECO:0000256" key="9">
    <source>
        <dbReference type="ARBA" id="ARBA00047944"/>
    </source>
</evidence>
<dbReference type="InterPro" id="IPR029028">
    <property type="entry name" value="Alpha/beta_knot_MTases"/>
</dbReference>
<dbReference type="CDD" id="cd18084">
    <property type="entry name" value="RsmE-like"/>
    <property type="match status" value="1"/>
</dbReference>
<reference evidence="13 14" key="1">
    <citation type="submission" date="2009-10" db="EMBL/GenBank/DDBJ databases">
        <authorList>
            <person name="Qin X."/>
            <person name="Bachman B."/>
            <person name="Battles P."/>
            <person name="Bell A."/>
            <person name="Bess C."/>
            <person name="Bickham C."/>
            <person name="Chaboub L."/>
            <person name="Chen D."/>
            <person name="Coyle M."/>
            <person name="Deiros D.R."/>
            <person name="Dinh H."/>
            <person name="Forbes L."/>
            <person name="Fowler G."/>
            <person name="Francisco L."/>
            <person name="Fu Q."/>
            <person name="Gubbala S."/>
            <person name="Hale W."/>
            <person name="Han Y."/>
            <person name="Hemphill L."/>
            <person name="Highlander S.K."/>
            <person name="Hirani K."/>
            <person name="Hogues M."/>
            <person name="Jackson L."/>
            <person name="Jakkamsetti A."/>
            <person name="Javaid M."/>
            <person name="Jiang H."/>
            <person name="Korchina V."/>
            <person name="Kovar C."/>
            <person name="Lara F."/>
            <person name="Lee S."/>
            <person name="Mata R."/>
            <person name="Mathew T."/>
            <person name="Moen C."/>
            <person name="Morales K."/>
            <person name="Munidasa M."/>
            <person name="Nazareth L."/>
            <person name="Ngo R."/>
            <person name="Nguyen L."/>
            <person name="Okwuonu G."/>
            <person name="Ongeri F."/>
            <person name="Patil S."/>
            <person name="Petrosino J."/>
            <person name="Pham C."/>
            <person name="Pham P."/>
            <person name="Pu L.-L."/>
            <person name="Puazo M."/>
            <person name="Raj R."/>
            <person name="Reid J."/>
            <person name="Rouhana J."/>
            <person name="Saada N."/>
            <person name="Shang Y."/>
            <person name="Simmons D."/>
            <person name="Thornton R."/>
            <person name="Warren J."/>
            <person name="Weissenberger G."/>
            <person name="Zhang J."/>
            <person name="Zhang L."/>
            <person name="Zhou C."/>
            <person name="Zhu D."/>
            <person name="Muzny D."/>
            <person name="Worley K."/>
            <person name="Gibbs R."/>
        </authorList>
    </citation>
    <scope>NUCLEOTIDE SEQUENCE [LARGE SCALE GENOMIC DNA]</scope>
    <source>
        <strain evidence="13 14">DSM 17361</strain>
    </source>
</reference>
<dbReference type="EC" id="2.1.1.193" evidence="10"/>
<dbReference type="GO" id="GO:0070042">
    <property type="term" value="F:rRNA (uridine-N3-)-methyltransferase activity"/>
    <property type="evidence" value="ECO:0007669"/>
    <property type="project" value="TreeGrafter"/>
</dbReference>
<comment type="catalytic activity">
    <reaction evidence="9 10">
        <text>uridine(1498) in 16S rRNA + S-adenosyl-L-methionine = N(3)-methyluridine(1498) in 16S rRNA + S-adenosyl-L-homocysteine + H(+)</text>
        <dbReference type="Rhea" id="RHEA:42920"/>
        <dbReference type="Rhea" id="RHEA-COMP:10283"/>
        <dbReference type="Rhea" id="RHEA-COMP:10284"/>
        <dbReference type="ChEBI" id="CHEBI:15378"/>
        <dbReference type="ChEBI" id="CHEBI:57856"/>
        <dbReference type="ChEBI" id="CHEBI:59789"/>
        <dbReference type="ChEBI" id="CHEBI:65315"/>
        <dbReference type="ChEBI" id="CHEBI:74502"/>
        <dbReference type="EC" id="2.1.1.193"/>
    </reaction>
</comment>
<dbReference type="InterPro" id="IPR015947">
    <property type="entry name" value="PUA-like_sf"/>
</dbReference>
<feature type="domain" description="Ribosomal RNA small subunit methyltransferase E PUA-like" evidence="12">
    <location>
        <begin position="19"/>
        <end position="53"/>
    </location>
</feature>
<dbReference type="InterPro" id="IPR046886">
    <property type="entry name" value="RsmE_MTase_dom"/>
</dbReference>
<comment type="similarity">
    <text evidence="2 10">Belongs to the RNA methyltransferase RsmE family.</text>
</comment>
<comment type="subcellular location">
    <subcellularLocation>
        <location evidence="1 10">Cytoplasm</location>
    </subcellularLocation>
</comment>
<dbReference type="InterPro" id="IPR046887">
    <property type="entry name" value="RsmE_PUA-like"/>
</dbReference>
<dbReference type="Pfam" id="PF04452">
    <property type="entry name" value="Methyltrans_RNA"/>
    <property type="match status" value="1"/>
</dbReference>
<evidence type="ECO:0000259" key="12">
    <source>
        <dbReference type="Pfam" id="PF20260"/>
    </source>
</evidence>
<keyword evidence="4 10" id="KW-0698">rRNA processing</keyword>